<reference evidence="4" key="2">
    <citation type="journal article" date="2023" name="IMA Fungus">
        <title>Comparative genomic study of the Penicillium genus elucidates a diverse pangenome and 15 lateral gene transfer events.</title>
        <authorList>
            <person name="Petersen C."/>
            <person name="Sorensen T."/>
            <person name="Nielsen M.R."/>
            <person name="Sondergaard T.E."/>
            <person name="Sorensen J.L."/>
            <person name="Fitzpatrick D.A."/>
            <person name="Frisvad J.C."/>
            <person name="Nielsen K.L."/>
        </authorList>
    </citation>
    <scope>NUCLEOTIDE SEQUENCE</scope>
    <source>
        <strain evidence="4">IBT 19713</strain>
    </source>
</reference>
<protein>
    <recommendedName>
        <fullName evidence="3">Alpha/beta hydrolase fold-3 domain-containing protein</fullName>
    </recommendedName>
</protein>
<dbReference type="GO" id="GO:0016787">
    <property type="term" value="F:hydrolase activity"/>
    <property type="evidence" value="ECO:0007669"/>
    <property type="project" value="UniProtKB-KW"/>
</dbReference>
<dbReference type="Pfam" id="PF07859">
    <property type="entry name" value="Abhydrolase_3"/>
    <property type="match status" value="2"/>
</dbReference>
<feature type="region of interest" description="Disordered" evidence="2">
    <location>
        <begin position="215"/>
        <end position="244"/>
    </location>
</feature>
<comment type="caution">
    <text evidence="4">The sequence shown here is derived from an EMBL/GenBank/DDBJ whole genome shotgun (WGS) entry which is preliminary data.</text>
</comment>
<accession>A0A9W9TSA3</accession>
<feature type="compositionally biased region" description="Low complexity" evidence="2">
    <location>
        <begin position="223"/>
        <end position="244"/>
    </location>
</feature>
<dbReference type="SUPFAM" id="SSF53474">
    <property type="entry name" value="alpha/beta-Hydrolases"/>
    <property type="match status" value="1"/>
</dbReference>
<dbReference type="EMBL" id="JAPQKS010000003">
    <property type="protein sequence ID" value="KAJ5239511.1"/>
    <property type="molecule type" value="Genomic_DNA"/>
</dbReference>
<evidence type="ECO:0000259" key="3">
    <source>
        <dbReference type="Pfam" id="PF07859"/>
    </source>
</evidence>
<keyword evidence="5" id="KW-1185">Reference proteome</keyword>
<feature type="domain" description="Alpha/beta hydrolase fold-3" evidence="3">
    <location>
        <begin position="319"/>
        <end position="380"/>
    </location>
</feature>
<sequence>MTRFKNAIKNLQMIIVRIPLLLQTILLHAINRSPVAGKQDLRTELITVLIRSFITRDKPLLKVQEGSLRDPGIKGPMWVSKVTLPQPEFDVRDAVLRAIKDLGTGDEVFDVPGVTAVEAEWTGYRSGVGKSATLPDISEEEKYRELRKDVTSDITILYLHGGAYFHRVPVAHLCKRTGAQALSVRYRLAPQNPFPAALVDALTAYLSLIHPPRAPCTSPSPPTRSSSLATLQARTSPSSSSRLSSLSSVQITRFASMAQTSPSSSPPAQPYDYLDIRLQQTQLPGEALDTSIPFDPMPFPSDSIWPVSPPRVEIFCATNMLLHPLVSPLIVKPELWRDCPPVFISVGEESLTDEGLITARRMHRGGVSVVAHMFEGMPHCHGMIMIDTPVGKQFFTSLAQFVRDAAAGQVTAEGSLTHWGFGLKKVERIALEKVCHEISEEEVEDRIATSTRWRLEREKQLHAEWRERARL</sequence>
<dbReference type="InterPro" id="IPR050300">
    <property type="entry name" value="GDXG_lipolytic_enzyme"/>
</dbReference>
<feature type="domain" description="Alpha/beta hydrolase fold-3" evidence="3">
    <location>
        <begin position="156"/>
        <end position="209"/>
    </location>
</feature>
<dbReference type="PANTHER" id="PTHR48081:SF25">
    <property type="entry name" value="PUTATIVE (AFU_ORTHOLOGUE AFUA_3G11560)-RELATED"/>
    <property type="match status" value="1"/>
</dbReference>
<proteinExistence type="predicted"/>
<name>A0A9W9TSA3_9EURO</name>
<dbReference type="GO" id="GO:0072330">
    <property type="term" value="P:monocarboxylic acid biosynthetic process"/>
    <property type="evidence" value="ECO:0007669"/>
    <property type="project" value="UniProtKB-ARBA"/>
</dbReference>
<dbReference type="OrthoDB" id="5354320at2759"/>
<dbReference type="InterPro" id="IPR029058">
    <property type="entry name" value="AB_hydrolase_fold"/>
</dbReference>
<dbReference type="AlphaFoldDB" id="A0A9W9TSA3"/>
<dbReference type="GO" id="GO:0017000">
    <property type="term" value="P:antibiotic biosynthetic process"/>
    <property type="evidence" value="ECO:0007669"/>
    <property type="project" value="UniProtKB-ARBA"/>
</dbReference>
<evidence type="ECO:0000313" key="4">
    <source>
        <dbReference type="EMBL" id="KAJ5239511.1"/>
    </source>
</evidence>
<evidence type="ECO:0000256" key="1">
    <source>
        <dbReference type="ARBA" id="ARBA00022801"/>
    </source>
</evidence>
<dbReference type="Gene3D" id="3.40.50.1820">
    <property type="entry name" value="alpha/beta hydrolase"/>
    <property type="match status" value="2"/>
</dbReference>
<dbReference type="PANTHER" id="PTHR48081">
    <property type="entry name" value="AB HYDROLASE SUPERFAMILY PROTEIN C4A8.06C"/>
    <property type="match status" value="1"/>
</dbReference>
<dbReference type="RefSeq" id="XP_058332430.1">
    <property type="nucleotide sequence ID" value="XM_058473427.1"/>
</dbReference>
<organism evidence="4 5">
    <name type="scientific">Penicillium chermesinum</name>
    <dbReference type="NCBI Taxonomy" id="63820"/>
    <lineage>
        <taxon>Eukaryota</taxon>
        <taxon>Fungi</taxon>
        <taxon>Dikarya</taxon>
        <taxon>Ascomycota</taxon>
        <taxon>Pezizomycotina</taxon>
        <taxon>Eurotiomycetes</taxon>
        <taxon>Eurotiomycetidae</taxon>
        <taxon>Eurotiales</taxon>
        <taxon>Aspergillaceae</taxon>
        <taxon>Penicillium</taxon>
    </lineage>
</organism>
<dbReference type="Proteomes" id="UP001150941">
    <property type="component" value="Unassembled WGS sequence"/>
</dbReference>
<evidence type="ECO:0000313" key="5">
    <source>
        <dbReference type="Proteomes" id="UP001150941"/>
    </source>
</evidence>
<gene>
    <name evidence="4" type="ORF">N7468_004130</name>
</gene>
<evidence type="ECO:0000256" key="2">
    <source>
        <dbReference type="SAM" id="MobiDB-lite"/>
    </source>
</evidence>
<dbReference type="GeneID" id="83200730"/>
<dbReference type="InterPro" id="IPR013094">
    <property type="entry name" value="AB_hydrolase_3"/>
</dbReference>
<reference evidence="4" key="1">
    <citation type="submission" date="2022-11" db="EMBL/GenBank/DDBJ databases">
        <authorList>
            <person name="Petersen C."/>
        </authorList>
    </citation>
    <scope>NUCLEOTIDE SEQUENCE</scope>
    <source>
        <strain evidence="4">IBT 19713</strain>
    </source>
</reference>
<keyword evidence="1" id="KW-0378">Hydrolase</keyword>